<reference evidence="1" key="1">
    <citation type="submission" date="2023-07" db="EMBL/GenBank/DDBJ databases">
        <authorList>
            <consortium name="AG Swart"/>
            <person name="Singh M."/>
            <person name="Singh A."/>
            <person name="Seah K."/>
            <person name="Emmerich C."/>
        </authorList>
    </citation>
    <scope>NUCLEOTIDE SEQUENCE</scope>
    <source>
        <strain evidence="1">DP1</strain>
    </source>
</reference>
<dbReference type="EMBL" id="CAMPGE010002495">
    <property type="protein sequence ID" value="CAI2361298.1"/>
    <property type="molecule type" value="Genomic_DNA"/>
</dbReference>
<protein>
    <submittedName>
        <fullName evidence="1">Uncharacterized protein</fullName>
    </submittedName>
</protein>
<name>A0AAD1U9Q0_EUPCR</name>
<dbReference type="AlphaFoldDB" id="A0AAD1U9Q0"/>
<accession>A0AAD1U9Q0</accession>
<evidence type="ECO:0000313" key="2">
    <source>
        <dbReference type="Proteomes" id="UP001295684"/>
    </source>
</evidence>
<organism evidence="1 2">
    <name type="scientific">Euplotes crassus</name>
    <dbReference type="NCBI Taxonomy" id="5936"/>
    <lineage>
        <taxon>Eukaryota</taxon>
        <taxon>Sar</taxon>
        <taxon>Alveolata</taxon>
        <taxon>Ciliophora</taxon>
        <taxon>Intramacronucleata</taxon>
        <taxon>Spirotrichea</taxon>
        <taxon>Hypotrichia</taxon>
        <taxon>Euplotida</taxon>
        <taxon>Euplotidae</taxon>
        <taxon>Moneuplotes</taxon>
    </lineage>
</organism>
<gene>
    <name evidence="1" type="ORF">ECRASSUSDP1_LOCUS2609</name>
</gene>
<dbReference type="Proteomes" id="UP001295684">
    <property type="component" value="Unassembled WGS sequence"/>
</dbReference>
<comment type="caution">
    <text evidence="1">The sequence shown here is derived from an EMBL/GenBank/DDBJ whole genome shotgun (WGS) entry which is preliminary data.</text>
</comment>
<evidence type="ECO:0000313" key="1">
    <source>
        <dbReference type="EMBL" id="CAI2361298.1"/>
    </source>
</evidence>
<keyword evidence="2" id="KW-1185">Reference proteome</keyword>
<proteinExistence type="predicted"/>
<sequence>MPSLCLMNNSHRLSSRYGVLWKNQASKSSPIQKLVVKRKCFIKGAVQEW</sequence>